<dbReference type="OrthoDB" id="9798250at2"/>
<dbReference type="PATRIC" id="fig|1238182.3.peg.645"/>
<dbReference type="Gene3D" id="3.90.550.10">
    <property type="entry name" value="Spore Coat Polysaccharide Biosynthesis Protein SpsA, Chain A"/>
    <property type="match status" value="1"/>
</dbReference>
<dbReference type="Proteomes" id="UP000009881">
    <property type="component" value="Unassembled WGS sequence"/>
</dbReference>
<dbReference type="EMBL" id="ANHY01000003">
    <property type="protein sequence ID" value="EKV32606.1"/>
    <property type="molecule type" value="Genomic_DNA"/>
</dbReference>
<evidence type="ECO:0000313" key="2">
    <source>
        <dbReference type="Proteomes" id="UP000009881"/>
    </source>
</evidence>
<evidence type="ECO:0000313" key="1">
    <source>
        <dbReference type="EMBL" id="EKV32606.1"/>
    </source>
</evidence>
<gene>
    <name evidence="1" type="ORF">C882_2685</name>
</gene>
<reference evidence="1 2" key="1">
    <citation type="journal article" date="2013" name="Genome Announc.">
        <title>Draft Genome Sequence of an Alphaproteobacterium, Caenispirillum salinarum AK4(T), Isolated from a Solar Saltern.</title>
        <authorList>
            <person name="Khatri I."/>
            <person name="Singh A."/>
            <person name="Korpole S."/>
            <person name="Pinnaka A.K."/>
            <person name="Subramanian S."/>
        </authorList>
    </citation>
    <scope>NUCLEOTIDE SEQUENCE [LARGE SCALE GENOMIC DNA]</scope>
    <source>
        <strain evidence="1 2">AK4</strain>
    </source>
</reference>
<dbReference type="AlphaFoldDB" id="K9HWQ6"/>
<dbReference type="RefSeq" id="WP_009539094.1">
    <property type="nucleotide sequence ID" value="NZ_ANHY01000003.1"/>
</dbReference>
<name>K9HWQ6_9PROT</name>
<dbReference type="STRING" id="1238182.C882_2685"/>
<sequence>MRARQTLIVMAKRPVLGRVKTRLAAGIGPVAATAFYRRTLARTLRLLGDDPRWRTVVAVSPDTWRPRGWAVLPQGGGDLGARMARCLNAVPSGPTVLIGADIPGVAPAHIARAFTLLRRHPYVLGPASDGGYWLIGARKPVPRLAPVRWSSAHALADTTRLLPGVVLGDTLDDVDEPADLRKPAISERCGAPRRPFRE</sequence>
<dbReference type="Pfam" id="PF09837">
    <property type="entry name" value="DUF2064"/>
    <property type="match status" value="1"/>
</dbReference>
<dbReference type="InterPro" id="IPR018641">
    <property type="entry name" value="Trfase_1_rSAM/seldom-assoc"/>
</dbReference>
<dbReference type="PANTHER" id="PTHR36529">
    <property type="entry name" value="SLL1095 PROTEIN"/>
    <property type="match status" value="1"/>
</dbReference>
<protein>
    <recommendedName>
        <fullName evidence="3">Glycosyltransferase</fullName>
    </recommendedName>
</protein>
<comment type="caution">
    <text evidence="1">The sequence shown here is derived from an EMBL/GenBank/DDBJ whole genome shotgun (WGS) entry which is preliminary data.</text>
</comment>
<dbReference type="SUPFAM" id="SSF53448">
    <property type="entry name" value="Nucleotide-diphospho-sugar transferases"/>
    <property type="match status" value="1"/>
</dbReference>
<evidence type="ECO:0008006" key="3">
    <source>
        <dbReference type="Google" id="ProtNLM"/>
    </source>
</evidence>
<proteinExistence type="predicted"/>
<dbReference type="InterPro" id="IPR029044">
    <property type="entry name" value="Nucleotide-diphossugar_trans"/>
</dbReference>
<keyword evidence="2" id="KW-1185">Reference proteome</keyword>
<dbReference type="NCBIfam" id="TIGR04282">
    <property type="entry name" value="glyco_like_cofC"/>
    <property type="match status" value="1"/>
</dbReference>
<dbReference type="PANTHER" id="PTHR36529:SF1">
    <property type="entry name" value="GLYCOSYLTRANSFERASE"/>
    <property type="match status" value="1"/>
</dbReference>
<organism evidence="1 2">
    <name type="scientific">Caenispirillum salinarum AK4</name>
    <dbReference type="NCBI Taxonomy" id="1238182"/>
    <lineage>
        <taxon>Bacteria</taxon>
        <taxon>Pseudomonadati</taxon>
        <taxon>Pseudomonadota</taxon>
        <taxon>Alphaproteobacteria</taxon>
        <taxon>Rhodospirillales</taxon>
        <taxon>Novispirillaceae</taxon>
        <taxon>Caenispirillum</taxon>
    </lineage>
</organism>
<accession>K9HWQ6</accession>
<dbReference type="eggNOG" id="COG3222">
    <property type="taxonomic scope" value="Bacteria"/>
</dbReference>